<feature type="region of interest" description="Disordered" evidence="1">
    <location>
        <begin position="303"/>
        <end position="337"/>
    </location>
</feature>
<dbReference type="Pfam" id="PF03140">
    <property type="entry name" value="DUF247"/>
    <property type="match status" value="1"/>
</dbReference>
<sequence length="337" mass="38445">MQQPLFFFSSPPALLGKSAQQHAIEEEVAVRLCSSSGLPINPFSRPSVASTRETSLTLKAVAGSFNFFFSTVIPNFPRIPSMLKMRDEWAYKPHEFSFGPWHFHEPKLMLATEQFKEMLFEGLIQRLVERQHVNVEVDMSVGIREILKNARSDKKRELEEAIKAVGSKARECYEGDTNVTQEEFHKLLLLDGCFVIELCRKGAGEVSIQESEYKLFSSGMILTIYHDLFLLENQIPWFILEHLFDKTRGPESRMTLVELAITFIRSAFSLDDDQHPITKELLASGSSIVHIVDLTGRYLGSSAKKRKEQQPKQSQSRINWGCCLGSSAKERKEQRQK</sequence>
<dbReference type="PANTHER" id="PTHR31170:SF17">
    <property type="match status" value="1"/>
</dbReference>
<reference evidence="2 3" key="1">
    <citation type="journal article" date="2021" name="Commun. Biol.">
        <title>The genome of Shorea leprosula (Dipterocarpaceae) highlights the ecological relevance of drought in aseasonal tropical rainforests.</title>
        <authorList>
            <person name="Ng K.K.S."/>
            <person name="Kobayashi M.J."/>
            <person name="Fawcett J.A."/>
            <person name="Hatakeyama M."/>
            <person name="Paape T."/>
            <person name="Ng C.H."/>
            <person name="Ang C.C."/>
            <person name="Tnah L.H."/>
            <person name="Lee C.T."/>
            <person name="Nishiyama T."/>
            <person name="Sese J."/>
            <person name="O'Brien M.J."/>
            <person name="Copetti D."/>
            <person name="Mohd Noor M.I."/>
            <person name="Ong R.C."/>
            <person name="Putra M."/>
            <person name="Sireger I.Z."/>
            <person name="Indrioko S."/>
            <person name="Kosugi Y."/>
            <person name="Izuno A."/>
            <person name="Isagi Y."/>
            <person name="Lee S.L."/>
            <person name="Shimizu K.K."/>
        </authorList>
    </citation>
    <scope>NUCLEOTIDE SEQUENCE [LARGE SCALE GENOMIC DNA]</scope>
    <source>
        <strain evidence="2">214</strain>
    </source>
</reference>
<organism evidence="2 3">
    <name type="scientific">Rubroshorea leprosula</name>
    <dbReference type="NCBI Taxonomy" id="152421"/>
    <lineage>
        <taxon>Eukaryota</taxon>
        <taxon>Viridiplantae</taxon>
        <taxon>Streptophyta</taxon>
        <taxon>Embryophyta</taxon>
        <taxon>Tracheophyta</taxon>
        <taxon>Spermatophyta</taxon>
        <taxon>Magnoliopsida</taxon>
        <taxon>eudicotyledons</taxon>
        <taxon>Gunneridae</taxon>
        <taxon>Pentapetalae</taxon>
        <taxon>rosids</taxon>
        <taxon>malvids</taxon>
        <taxon>Malvales</taxon>
        <taxon>Dipterocarpaceae</taxon>
        <taxon>Rubroshorea</taxon>
    </lineage>
</organism>
<keyword evidence="3" id="KW-1185">Reference proteome</keyword>
<gene>
    <name evidence="2" type="ORF">SLEP1_g41614</name>
</gene>
<feature type="compositionally biased region" description="Basic and acidic residues" evidence="1">
    <location>
        <begin position="328"/>
        <end position="337"/>
    </location>
</feature>
<evidence type="ECO:0000313" key="2">
    <source>
        <dbReference type="EMBL" id="GKV33067.1"/>
    </source>
</evidence>
<proteinExistence type="predicted"/>
<dbReference type="InterPro" id="IPR004158">
    <property type="entry name" value="DUF247_pln"/>
</dbReference>
<evidence type="ECO:0000256" key="1">
    <source>
        <dbReference type="SAM" id="MobiDB-lite"/>
    </source>
</evidence>
<dbReference type="EMBL" id="BPVZ01000098">
    <property type="protein sequence ID" value="GKV33067.1"/>
    <property type="molecule type" value="Genomic_DNA"/>
</dbReference>
<comment type="caution">
    <text evidence="2">The sequence shown here is derived from an EMBL/GenBank/DDBJ whole genome shotgun (WGS) entry which is preliminary data.</text>
</comment>
<dbReference type="AlphaFoldDB" id="A0AAV5L7Q9"/>
<dbReference type="PANTHER" id="PTHR31170">
    <property type="entry name" value="BNAC04G53230D PROTEIN"/>
    <property type="match status" value="1"/>
</dbReference>
<dbReference type="Proteomes" id="UP001054252">
    <property type="component" value="Unassembled WGS sequence"/>
</dbReference>
<evidence type="ECO:0000313" key="3">
    <source>
        <dbReference type="Proteomes" id="UP001054252"/>
    </source>
</evidence>
<accession>A0AAV5L7Q9</accession>
<protein>
    <submittedName>
        <fullName evidence="2">Uncharacterized protein</fullName>
    </submittedName>
</protein>
<name>A0AAV5L7Q9_9ROSI</name>